<evidence type="ECO:0000313" key="1">
    <source>
        <dbReference type="EMBL" id="SUQ25047.1"/>
    </source>
</evidence>
<name>A0A380S730_FIBSU</name>
<evidence type="ECO:0008006" key="3">
    <source>
        <dbReference type="Google" id="ProtNLM"/>
    </source>
</evidence>
<accession>A0A380S730</accession>
<sequence>MNLKTVAAVGTAIGIFGVGSAFATFARIESMGKNTTYIMDDVSIFDNAANINLYSNYLIGEFGPYTDRVEVGANRDPQHPNFGGIFSIAIGGDNNPDPRISIGGLFGRINADLIQYLPDVVIGDNGSKTNVPETVTNFDGFLGGTLTNGNAWGLHVYIATQDGGDKGEDGNYQVKKDAFASIVQADGGMNFQFTNYFDLEFSLALARIQYGPEHHNFFDDGNFSWLIKSRAFFTLDAINGELVPALNLKFIDAPGLDEKHAQVGVGINVALDRGFFWMGLDFIYNKKKAHDWIFDAITKTWTYDSRNEDNRRWDERTDVGGMISFGIERNIWWDWFVIRVGGQKSILYTKCDVNSRNADKYNDKQYGICKDDGNFFSTNPLADGTSKDHVGFGFGINIEEKLKIDVTVAEDLLFRNPFQGEGRLFSRISATYSF</sequence>
<dbReference type="AlphaFoldDB" id="A0A380S730"/>
<organism evidence="1 2">
    <name type="scientific">Fibrobacter succinogenes</name>
    <name type="common">Bacteroides succinogenes</name>
    <dbReference type="NCBI Taxonomy" id="833"/>
    <lineage>
        <taxon>Bacteria</taxon>
        <taxon>Pseudomonadati</taxon>
        <taxon>Fibrobacterota</taxon>
        <taxon>Fibrobacteria</taxon>
        <taxon>Fibrobacterales</taxon>
        <taxon>Fibrobacteraceae</taxon>
        <taxon>Fibrobacter</taxon>
    </lineage>
</organism>
<protein>
    <recommendedName>
        <fullName evidence="3">Long-chain fatty acid transport protein</fullName>
    </recommendedName>
</protein>
<dbReference type="RefSeq" id="WP_109573363.1">
    <property type="nucleotide sequence ID" value="NZ_UHJL01000003.1"/>
</dbReference>
<dbReference type="Proteomes" id="UP000255423">
    <property type="component" value="Unassembled WGS sequence"/>
</dbReference>
<reference evidence="1 2" key="1">
    <citation type="submission" date="2017-08" db="EMBL/GenBank/DDBJ databases">
        <authorList>
            <person name="de Groot N.N."/>
        </authorList>
    </citation>
    <scope>NUCLEOTIDE SEQUENCE [LARGE SCALE GENOMIC DNA]</scope>
    <source>
        <strain evidence="1 2">HM2</strain>
    </source>
</reference>
<dbReference type="EMBL" id="UHJL01000003">
    <property type="protein sequence ID" value="SUQ25047.1"/>
    <property type="molecule type" value="Genomic_DNA"/>
</dbReference>
<gene>
    <name evidence="1" type="ORF">SAMN05661053_2462</name>
</gene>
<evidence type="ECO:0000313" key="2">
    <source>
        <dbReference type="Proteomes" id="UP000255423"/>
    </source>
</evidence>
<proteinExistence type="predicted"/>